<keyword evidence="4" id="KW-0720">Serine protease</keyword>
<comment type="caution">
    <text evidence="8">The sequence shown here is derived from an EMBL/GenBank/DDBJ whole genome shotgun (WGS) entry which is preliminary data.</text>
</comment>
<sequence length="804" mass="84426">MIVGGLPLLALRPAAREQFVTRRSGRTPQVPERDRAQQAAIVLSQLDQVTEQIAAARAELERTESSALVTAVGPGLGDPLVARKLVPTRSENELLVTGEGRVTFRVTDDLVGLRNKAVAYAEENTAKGNPRFADPVARIDAIAMATIADLSLGEIANDIADEERLWVEIWTRGGARLSPDEHRTIDATVASFAALTDDGAQAIPVFRGPERDVHVVLASGASLKALPVLLPDAAEVHRAPTVFPIVLAEAQDQAGELADVDEPPEDAVVVAVHDSGVDSSHPYVSPILLGAESVVPGVLGSADLDGHGTQMAGVAAYSALADGVAGGLLHADAWLVAMRLLESAADAGGDPERGVLWAERTVESIDVAESLAGGRPVVHNLSIGADNPAIGKTDRTSWSVAADVLAWNGGHGRLLVVAGGNADTITDPADYPYINLGPPHLQQPGQAWNVLTVGGYTALDGLTAADTAMGYPAPLAAAGQLSPHSRTAVVANSPIKPDIVMEAGNTAPGVGLENPDAQGLSILTLQSTAGGAGSLLRRTYKTSPAAAAASNALAQIAAAHPVLLPSTWRALLVHTARWPDAAVAQFPDQRDLLRSFGYGVPRPDLALASDSNRPVMVYEGSLKPSRHTGSRADRQADFIEIPFPEDELHAIGESDVDLAVTLSYFAEPTDNLTRRAYVGGRLRWDLQGPTETADGFRARINKVVLEQGVTPGSGSYPWVIPADARSRGTLQHDHATVPASHLAGTRLLAVYPVLGWWEDSREGWDKELPYSAVVSVDLGDVDLDVHALVSASLVPATVPITYGP</sequence>
<evidence type="ECO:0000256" key="3">
    <source>
        <dbReference type="ARBA" id="ARBA00022801"/>
    </source>
</evidence>
<dbReference type="InterPro" id="IPR000209">
    <property type="entry name" value="Peptidase_S8/S53_dom"/>
</dbReference>
<keyword evidence="3" id="KW-0378">Hydrolase</keyword>
<dbReference type="Proteomes" id="UP001500842">
    <property type="component" value="Unassembled WGS sequence"/>
</dbReference>
<feature type="coiled-coil region" evidence="6">
    <location>
        <begin position="39"/>
        <end position="66"/>
    </location>
</feature>
<evidence type="ECO:0000256" key="6">
    <source>
        <dbReference type="SAM" id="Coils"/>
    </source>
</evidence>
<dbReference type="PROSITE" id="PS51892">
    <property type="entry name" value="SUBTILASE"/>
    <property type="match status" value="1"/>
</dbReference>
<keyword evidence="6" id="KW-0175">Coiled coil</keyword>
<keyword evidence="2" id="KW-0645">Protease</keyword>
<keyword evidence="9" id="KW-1185">Reference proteome</keyword>
<gene>
    <name evidence="8" type="ORF">GCM10009788_58330</name>
</gene>
<accession>A0ABN2BWP7</accession>
<evidence type="ECO:0000259" key="7">
    <source>
        <dbReference type="Pfam" id="PF00082"/>
    </source>
</evidence>
<feature type="domain" description="Peptidase S8/S53" evidence="7">
    <location>
        <begin position="266"/>
        <end position="599"/>
    </location>
</feature>
<dbReference type="InterPro" id="IPR015500">
    <property type="entry name" value="Peptidase_S8_subtilisin-rel"/>
</dbReference>
<reference evidence="8 9" key="1">
    <citation type="journal article" date="2019" name="Int. J. Syst. Evol. Microbiol.">
        <title>The Global Catalogue of Microorganisms (GCM) 10K type strain sequencing project: providing services to taxonomists for standard genome sequencing and annotation.</title>
        <authorList>
            <consortium name="The Broad Institute Genomics Platform"/>
            <consortium name="The Broad Institute Genome Sequencing Center for Infectious Disease"/>
            <person name="Wu L."/>
            <person name="Ma J."/>
        </authorList>
    </citation>
    <scope>NUCLEOTIDE SEQUENCE [LARGE SCALE GENOMIC DNA]</scope>
    <source>
        <strain evidence="8 9">JCM 14942</strain>
    </source>
</reference>
<dbReference type="EMBL" id="BAAAOR010000051">
    <property type="protein sequence ID" value="GAA1548749.1"/>
    <property type="molecule type" value="Genomic_DNA"/>
</dbReference>
<dbReference type="Pfam" id="PF00082">
    <property type="entry name" value="Peptidase_S8"/>
    <property type="match status" value="1"/>
</dbReference>
<evidence type="ECO:0000256" key="4">
    <source>
        <dbReference type="ARBA" id="ARBA00022825"/>
    </source>
</evidence>
<evidence type="ECO:0000256" key="1">
    <source>
        <dbReference type="ARBA" id="ARBA00011073"/>
    </source>
</evidence>
<dbReference type="PANTHER" id="PTHR43806:SF11">
    <property type="entry name" value="CEREVISIN-RELATED"/>
    <property type="match status" value="1"/>
</dbReference>
<dbReference type="RefSeq" id="WP_344114236.1">
    <property type="nucleotide sequence ID" value="NZ_BAAAOR010000051.1"/>
</dbReference>
<name>A0ABN2BWP7_9ACTN</name>
<dbReference type="SUPFAM" id="SSF52743">
    <property type="entry name" value="Subtilisin-like"/>
    <property type="match status" value="1"/>
</dbReference>
<dbReference type="InterPro" id="IPR036852">
    <property type="entry name" value="Peptidase_S8/S53_dom_sf"/>
</dbReference>
<dbReference type="PRINTS" id="PR00723">
    <property type="entry name" value="SUBTILISIN"/>
</dbReference>
<evidence type="ECO:0000313" key="9">
    <source>
        <dbReference type="Proteomes" id="UP001500842"/>
    </source>
</evidence>
<evidence type="ECO:0000313" key="8">
    <source>
        <dbReference type="EMBL" id="GAA1548749.1"/>
    </source>
</evidence>
<comment type="similarity">
    <text evidence="1 5">Belongs to the peptidase S8 family.</text>
</comment>
<protein>
    <submittedName>
        <fullName evidence="8">S8 family peptidase</fullName>
    </submittedName>
</protein>
<organism evidence="8 9">
    <name type="scientific">Nocardioides humi</name>
    <dbReference type="NCBI Taxonomy" id="449461"/>
    <lineage>
        <taxon>Bacteria</taxon>
        <taxon>Bacillati</taxon>
        <taxon>Actinomycetota</taxon>
        <taxon>Actinomycetes</taxon>
        <taxon>Propionibacteriales</taxon>
        <taxon>Nocardioidaceae</taxon>
        <taxon>Nocardioides</taxon>
    </lineage>
</organism>
<evidence type="ECO:0000256" key="5">
    <source>
        <dbReference type="PROSITE-ProRule" id="PRU01240"/>
    </source>
</evidence>
<evidence type="ECO:0000256" key="2">
    <source>
        <dbReference type="ARBA" id="ARBA00022670"/>
    </source>
</evidence>
<proteinExistence type="inferred from homology"/>
<dbReference type="PANTHER" id="PTHR43806">
    <property type="entry name" value="PEPTIDASE S8"/>
    <property type="match status" value="1"/>
</dbReference>
<dbReference type="InterPro" id="IPR050131">
    <property type="entry name" value="Peptidase_S8_subtilisin-like"/>
</dbReference>
<dbReference type="Gene3D" id="3.40.50.200">
    <property type="entry name" value="Peptidase S8/S53 domain"/>
    <property type="match status" value="1"/>
</dbReference>
<comment type="caution">
    <text evidence="5">Lacks conserved residue(s) required for the propagation of feature annotation.</text>
</comment>